<dbReference type="Proteomes" id="UP001500456">
    <property type="component" value="Unassembled WGS sequence"/>
</dbReference>
<evidence type="ECO:0000259" key="2">
    <source>
        <dbReference type="Pfam" id="PF04149"/>
    </source>
</evidence>
<evidence type="ECO:0000313" key="4">
    <source>
        <dbReference type="Proteomes" id="UP001500456"/>
    </source>
</evidence>
<comment type="caution">
    <text evidence="3">The sequence shown here is derived from an EMBL/GenBank/DDBJ whole genome shotgun (WGS) entry which is preliminary data.</text>
</comment>
<reference evidence="4" key="1">
    <citation type="journal article" date="2019" name="Int. J. Syst. Evol. Microbiol.">
        <title>The Global Catalogue of Microorganisms (GCM) 10K type strain sequencing project: providing services to taxonomists for standard genome sequencing and annotation.</title>
        <authorList>
            <consortium name="The Broad Institute Genomics Platform"/>
            <consortium name="The Broad Institute Genome Sequencing Center for Infectious Disease"/>
            <person name="Wu L."/>
            <person name="Ma J."/>
        </authorList>
    </citation>
    <scope>NUCLEOTIDE SEQUENCE [LARGE SCALE GENOMIC DNA]</scope>
    <source>
        <strain evidence="4">JCM 16924</strain>
    </source>
</reference>
<sequence length="72" mass="7569">MDTHGLGAASWIKSSYSDDNGGNCIEIAPGFPTVVPVRDSKNPDGPVLLLAPPPGRRSRPLSADQEQQLVAT</sequence>
<keyword evidence="4" id="KW-1185">Reference proteome</keyword>
<dbReference type="InterPro" id="IPR007278">
    <property type="entry name" value="DUF397"/>
</dbReference>
<protein>
    <recommendedName>
        <fullName evidence="2">DUF397 domain-containing protein</fullName>
    </recommendedName>
</protein>
<dbReference type="Pfam" id="PF04149">
    <property type="entry name" value="DUF397"/>
    <property type="match status" value="1"/>
</dbReference>
<evidence type="ECO:0000313" key="3">
    <source>
        <dbReference type="EMBL" id="GAA4007674.1"/>
    </source>
</evidence>
<feature type="domain" description="DUF397" evidence="2">
    <location>
        <begin position="9"/>
        <end position="52"/>
    </location>
</feature>
<proteinExistence type="predicted"/>
<organism evidence="3 4">
    <name type="scientific">Streptomyces plumbiresistens</name>
    <dbReference type="NCBI Taxonomy" id="511811"/>
    <lineage>
        <taxon>Bacteria</taxon>
        <taxon>Bacillati</taxon>
        <taxon>Actinomycetota</taxon>
        <taxon>Actinomycetes</taxon>
        <taxon>Kitasatosporales</taxon>
        <taxon>Streptomycetaceae</taxon>
        <taxon>Streptomyces</taxon>
    </lineage>
</organism>
<evidence type="ECO:0000256" key="1">
    <source>
        <dbReference type="SAM" id="MobiDB-lite"/>
    </source>
</evidence>
<gene>
    <name evidence="3" type="ORF">GCM10022232_54900</name>
</gene>
<feature type="region of interest" description="Disordered" evidence="1">
    <location>
        <begin position="39"/>
        <end position="72"/>
    </location>
</feature>
<accession>A0ABP7S746</accession>
<name>A0ABP7S746_9ACTN</name>
<dbReference type="EMBL" id="BAAAZX010000016">
    <property type="protein sequence ID" value="GAA4007674.1"/>
    <property type="molecule type" value="Genomic_DNA"/>
</dbReference>
<dbReference type="RefSeq" id="WP_345566840.1">
    <property type="nucleotide sequence ID" value="NZ_BAAAZX010000016.1"/>
</dbReference>